<dbReference type="InterPro" id="IPR032816">
    <property type="entry name" value="VTT_dom"/>
</dbReference>
<name>A0ABP6ASJ2_9ACTN</name>
<evidence type="ECO:0000256" key="7">
    <source>
        <dbReference type="SAM" id="Phobius"/>
    </source>
</evidence>
<keyword evidence="4 7" id="KW-0812">Transmembrane</keyword>
<evidence type="ECO:0000256" key="4">
    <source>
        <dbReference type="ARBA" id="ARBA00022692"/>
    </source>
</evidence>
<comment type="caution">
    <text evidence="9">The sequence shown here is derived from an EMBL/GenBank/DDBJ whole genome shotgun (WGS) entry which is preliminary data.</text>
</comment>
<evidence type="ECO:0000256" key="3">
    <source>
        <dbReference type="ARBA" id="ARBA00022475"/>
    </source>
</evidence>
<dbReference type="PANTHER" id="PTHR42709:SF6">
    <property type="entry name" value="UNDECAPRENYL PHOSPHATE TRANSPORTER A"/>
    <property type="match status" value="1"/>
</dbReference>
<comment type="similarity">
    <text evidence="2">Belongs to the DedA family.</text>
</comment>
<feature type="transmembrane region" description="Helical" evidence="7">
    <location>
        <begin position="134"/>
        <end position="154"/>
    </location>
</feature>
<dbReference type="InterPro" id="IPR051311">
    <property type="entry name" value="DedA_domain"/>
</dbReference>
<dbReference type="PANTHER" id="PTHR42709">
    <property type="entry name" value="ALKALINE PHOSPHATASE LIKE PROTEIN"/>
    <property type="match status" value="1"/>
</dbReference>
<keyword evidence="10" id="KW-1185">Reference proteome</keyword>
<evidence type="ECO:0000256" key="1">
    <source>
        <dbReference type="ARBA" id="ARBA00004651"/>
    </source>
</evidence>
<organism evidence="9 10">
    <name type="scientific">Pilimelia columellifera subsp. columellifera</name>
    <dbReference type="NCBI Taxonomy" id="706583"/>
    <lineage>
        <taxon>Bacteria</taxon>
        <taxon>Bacillati</taxon>
        <taxon>Actinomycetota</taxon>
        <taxon>Actinomycetes</taxon>
        <taxon>Micromonosporales</taxon>
        <taxon>Micromonosporaceae</taxon>
        <taxon>Pilimelia</taxon>
    </lineage>
</organism>
<feature type="transmembrane region" description="Helical" evidence="7">
    <location>
        <begin position="160"/>
        <end position="179"/>
    </location>
</feature>
<gene>
    <name evidence="9" type="ORF">GCM10010201_20530</name>
</gene>
<protein>
    <recommendedName>
        <fullName evidence="8">VTT domain-containing protein</fullName>
    </recommendedName>
</protein>
<evidence type="ECO:0000256" key="2">
    <source>
        <dbReference type="ARBA" id="ARBA00010792"/>
    </source>
</evidence>
<keyword evidence="5 7" id="KW-1133">Transmembrane helix</keyword>
<dbReference type="EMBL" id="BAAARY010000007">
    <property type="protein sequence ID" value="GAA2522391.1"/>
    <property type="molecule type" value="Genomic_DNA"/>
</dbReference>
<evidence type="ECO:0000256" key="5">
    <source>
        <dbReference type="ARBA" id="ARBA00022989"/>
    </source>
</evidence>
<keyword evidence="6 7" id="KW-0472">Membrane</keyword>
<sequence>MTTLAGILLSLAALVGFGAVAPVVPTGPAVSAAAAYALHQNVYTVPLVIIAGALGAYLGDLVLYAACSWGGERLVRRFGWLREGERSANLARQLAERQVSVLLVSRMLPAGRVPVLVAGAVAGMDWRRFAVANIPACLLWSSLYTTIGLVGGVALAGSWLAVPVAAAAAALIVVSLELARRIAAARR</sequence>
<dbReference type="Pfam" id="PF09335">
    <property type="entry name" value="VTT_dom"/>
    <property type="match status" value="1"/>
</dbReference>
<dbReference type="Proteomes" id="UP001499978">
    <property type="component" value="Unassembled WGS sequence"/>
</dbReference>
<keyword evidence="3" id="KW-1003">Cell membrane</keyword>
<evidence type="ECO:0000256" key="6">
    <source>
        <dbReference type="ARBA" id="ARBA00023136"/>
    </source>
</evidence>
<evidence type="ECO:0000259" key="8">
    <source>
        <dbReference type="Pfam" id="PF09335"/>
    </source>
</evidence>
<feature type="domain" description="VTT" evidence="8">
    <location>
        <begin position="32"/>
        <end position="148"/>
    </location>
</feature>
<evidence type="ECO:0000313" key="10">
    <source>
        <dbReference type="Proteomes" id="UP001499978"/>
    </source>
</evidence>
<reference evidence="10" key="1">
    <citation type="journal article" date="2019" name="Int. J. Syst. Evol. Microbiol.">
        <title>The Global Catalogue of Microorganisms (GCM) 10K type strain sequencing project: providing services to taxonomists for standard genome sequencing and annotation.</title>
        <authorList>
            <consortium name="The Broad Institute Genomics Platform"/>
            <consortium name="The Broad Institute Genome Sequencing Center for Infectious Disease"/>
            <person name="Wu L."/>
            <person name="Ma J."/>
        </authorList>
    </citation>
    <scope>NUCLEOTIDE SEQUENCE [LARGE SCALE GENOMIC DNA]</scope>
    <source>
        <strain evidence="10">JCM 3367</strain>
    </source>
</reference>
<evidence type="ECO:0000313" key="9">
    <source>
        <dbReference type="EMBL" id="GAA2522391.1"/>
    </source>
</evidence>
<dbReference type="RefSeq" id="WP_344171631.1">
    <property type="nucleotide sequence ID" value="NZ_BAAARY010000007.1"/>
</dbReference>
<comment type="subcellular location">
    <subcellularLocation>
        <location evidence="1">Cell membrane</location>
        <topology evidence="1">Multi-pass membrane protein</topology>
    </subcellularLocation>
</comment>
<accession>A0ABP6ASJ2</accession>
<proteinExistence type="inferred from homology"/>
<feature type="transmembrane region" description="Helical" evidence="7">
    <location>
        <begin position="43"/>
        <end position="67"/>
    </location>
</feature>